<keyword evidence="5" id="KW-1185">Reference proteome</keyword>
<feature type="domain" description="STAS" evidence="3">
    <location>
        <begin position="295"/>
        <end position="381"/>
    </location>
</feature>
<dbReference type="Pfam" id="PF03808">
    <property type="entry name" value="Glyco_tran_WecG"/>
    <property type="match status" value="1"/>
</dbReference>
<accession>A0ABW2J767</accession>
<evidence type="ECO:0000256" key="2">
    <source>
        <dbReference type="ARBA" id="ARBA00022679"/>
    </source>
</evidence>
<evidence type="ECO:0000259" key="3">
    <source>
        <dbReference type="PROSITE" id="PS50801"/>
    </source>
</evidence>
<reference evidence="5" key="1">
    <citation type="journal article" date="2019" name="Int. J. Syst. Evol. Microbiol.">
        <title>The Global Catalogue of Microorganisms (GCM) 10K type strain sequencing project: providing services to taxonomists for standard genome sequencing and annotation.</title>
        <authorList>
            <consortium name="The Broad Institute Genomics Platform"/>
            <consortium name="The Broad Institute Genome Sequencing Center for Infectious Disease"/>
            <person name="Wu L."/>
            <person name="Ma J."/>
        </authorList>
    </citation>
    <scope>NUCLEOTIDE SEQUENCE [LARGE SCALE GENOMIC DNA]</scope>
    <source>
        <strain evidence="5">CCUG 36956</strain>
    </source>
</reference>
<organism evidence="4 5">
    <name type="scientific">Herminiimonas aquatilis</name>
    <dbReference type="NCBI Taxonomy" id="345342"/>
    <lineage>
        <taxon>Bacteria</taxon>
        <taxon>Pseudomonadati</taxon>
        <taxon>Pseudomonadota</taxon>
        <taxon>Betaproteobacteria</taxon>
        <taxon>Burkholderiales</taxon>
        <taxon>Oxalobacteraceae</taxon>
        <taxon>Herminiimonas</taxon>
    </lineage>
</organism>
<dbReference type="EMBL" id="JBHTCC010000002">
    <property type="protein sequence ID" value="MFC7298938.1"/>
    <property type="molecule type" value="Genomic_DNA"/>
</dbReference>
<dbReference type="Gene3D" id="3.30.750.24">
    <property type="entry name" value="STAS domain"/>
    <property type="match status" value="1"/>
</dbReference>
<dbReference type="InterPro" id="IPR004629">
    <property type="entry name" value="WecG_TagA_CpsF"/>
</dbReference>
<dbReference type="Pfam" id="PF13466">
    <property type="entry name" value="STAS_2"/>
    <property type="match status" value="1"/>
</dbReference>
<dbReference type="SUPFAM" id="SSF52091">
    <property type="entry name" value="SpoIIaa-like"/>
    <property type="match status" value="1"/>
</dbReference>
<proteinExistence type="predicted"/>
<evidence type="ECO:0000256" key="1">
    <source>
        <dbReference type="ARBA" id="ARBA00022676"/>
    </source>
</evidence>
<protein>
    <submittedName>
        <fullName evidence="4">WecB/TagA/CpsF family glycosyltransferase</fullName>
    </submittedName>
</protein>
<dbReference type="CDD" id="cd07043">
    <property type="entry name" value="STAS_anti-anti-sigma_factors"/>
    <property type="match status" value="1"/>
</dbReference>
<dbReference type="CDD" id="cd06533">
    <property type="entry name" value="Glyco_transf_WecG_TagA"/>
    <property type="match status" value="1"/>
</dbReference>
<dbReference type="Proteomes" id="UP001596379">
    <property type="component" value="Unassembled WGS sequence"/>
</dbReference>
<dbReference type="PANTHER" id="PTHR34136:SF1">
    <property type="entry name" value="UDP-N-ACETYL-D-MANNOSAMINURONIC ACID TRANSFERASE"/>
    <property type="match status" value="1"/>
</dbReference>
<dbReference type="RefSeq" id="WP_382234516.1">
    <property type="nucleotide sequence ID" value="NZ_JBHTCC010000002.1"/>
</dbReference>
<name>A0ABW2J767_9BURK</name>
<dbReference type="InterPro" id="IPR036513">
    <property type="entry name" value="STAS_dom_sf"/>
</dbReference>
<keyword evidence="2" id="KW-0808">Transferase</keyword>
<dbReference type="PANTHER" id="PTHR34136">
    <property type="match status" value="1"/>
</dbReference>
<keyword evidence="1" id="KW-0328">Glycosyltransferase</keyword>
<dbReference type="NCBIfam" id="TIGR00696">
    <property type="entry name" value="wecG_tagA_cpsF"/>
    <property type="match status" value="1"/>
</dbReference>
<evidence type="ECO:0000313" key="5">
    <source>
        <dbReference type="Proteomes" id="UP001596379"/>
    </source>
</evidence>
<dbReference type="InterPro" id="IPR002645">
    <property type="entry name" value="STAS_dom"/>
</dbReference>
<comment type="caution">
    <text evidence="4">The sequence shown here is derived from an EMBL/GenBank/DDBJ whole genome shotgun (WGS) entry which is preliminary data.</text>
</comment>
<dbReference type="InterPro" id="IPR058548">
    <property type="entry name" value="MlaB-like_STAS"/>
</dbReference>
<evidence type="ECO:0000313" key="4">
    <source>
        <dbReference type="EMBL" id="MFC7298938.1"/>
    </source>
</evidence>
<sequence>MPTNFTSRRHKEVIADVPPLAVHPVHTVRTDFQRPVYCILGLPFDAITMEQATATVTDAARSRQRCFFSTPNLNFAVASLDGGEFRDSVIRSDLSVADGMPLVWIAKLLGLPITERVAGSALFEALRNRPGKTLSVYFFGGPDGVAEIASNKLNATTSGLVCVGFKSPGFASVEQMSSDAVLADINASHADLLVVALGAKKGQAWIERNLARLQVPVVSHLGAVVNFVAGTVKRAPTWVGRLGGEWLWRIMEEPALWKRYFHDGLTLIRLMSMHVIPCAVAMRWHKRDVHAVATARVALLVQGGYCTITASGAWEAGNLSALREACASATARSLHIRLDFSDVSHVDSACIALLMLLYGHQSKINCGFLLSNLQPAVRRMLHLYCADYLLEQHAKAGQVVQIASVKKIGE</sequence>
<gene>
    <name evidence="4" type="ORF">ACFQO0_10885</name>
</gene>
<dbReference type="PROSITE" id="PS50801">
    <property type="entry name" value="STAS"/>
    <property type="match status" value="1"/>
</dbReference>